<keyword evidence="1" id="KW-1133">Transmembrane helix</keyword>
<organism evidence="3 4">
    <name type="scientific">Ceratitis capitata</name>
    <name type="common">Mediterranean fruit fly</name>
    <name type="synonym">Tephritis capitata</name>
    <dbReference type="NCBI Taxonomy" id="7213"/>
    <lineage>
        <taxon>Eukaryota</taxon>
        <taxon>Metazoa</taxon>
        <taxon>Ecdysozoa</taxon>
        <taxon>Arthropoda</taxon>
        <taxon>Hexapoda</taxon>
        <taxon>Insecta</taxon>
        <taxon>Pterygota</taxon>
        <taxon>Neoptera</taxon>
        <taxon>Endopterygota</taxon>
        <taxon>Diptera</taxon>
        <taxon>Brachycera</taxon>
        <taxon>Muscomorpha</taxon>
        <taxon>Tephritoidea</taxon>
        <taxon>Tephritidae</taxon>
        <taxon>Ceratitis</taxon>
        <taxon>Ceratitis</taxon>
    </lineage>
</organism>
<evidence type="ECO:0000313" key="3">
    <source>
        <dbReference type="EMBL" id="CAD7006495.1"/>
    </source>
</evidence>
<gene>
    <name evidence="3" type="ORF">CCAP1982_LOCUS14812</name>
</gene>
<dbReference type="EMBL" id="CAJHJT010000034">
    <property type="protein sequence ID" value="CAD7006495.1"/>
    <property type="molecule type" value="Genomic_DNA"/>
</dbReference>
<protein>
    <submittedName>
        <fullName evidence="3">(Mediterranean fruit fly) hypothetical protein</fullName>
    </submittedName>
</protein>
<keyword evidence="4" id="KW-1185">Reference proteome</keyword>
<dbReference type="AlphaFoldDB" id="A0A811V7R3"/>
<comment type="caution">
    <text evidence="3">The sequence shown here is derived from an EMBL/GenBank/DDBJ whole genome shotgun (WGS) entry which is preliminary data.</text>
</comment>
<keyword evidence="1" id="KW-0472">Membrane</keyword>
<evidence type="ECO:0000256" key="2">
    <source>
        <dbReference type="SAM" id="SignalP"/>
    </source>
</evidence>
<feature type="signal peptide" evidence="2">
    <location>
        <begin position="1"/>
        <end position="28"/>
    </location>
</feature>
<accession>A0A811V7R3</accession>
<evidence type="ECO:0000256" key="1">
    <source>
        <dbReference type="SAM" id="Phobius"/>
    </source>
</evidence>
<feature type="chain" id="PRO_5032769321" evidence="2">
    <location>
        <begin position="29"/>
        <end position="126"/>
    </location>
</feature>
<proteinExistence type="predicted"/>
<keyword evidence="2" id="KW-0732">Signal</keyword>
<reference evidence="3" key="1">
    <citation type="submission" date="2020-11" db="EMBL/GenBank/DDBJ databases">
        <authorList>
            <person name="Whitehead M."/>
        </authorList>
    </citation>
    <scope>NUCLEOTIDE SEQUENCE</scope>
    <source>
        <strain evidence="3">EGII</strain>
    </source>
</reference>
<evidence type="ECO:0000313" key="4">
    <source>
        <dbReference type="Proteomes" id="UP000606786"/>
    </source>
</evidence>
<keyword evidence="1" id="KW-0812">Transmembrane</keyword>
<name>A0A811V7R3_CERCA</name>
<feature type="transmembrane region" description="Helical" evidence="1">
    <location>
        <begin position="46"/>
        <end position="67"/>
    </location>
</feature>
<dbReference type="Proteomes" id="UP000606786">
    <property type="component" value="Unassembled WGS sequence"/>
</dbReference>
<sequence length="126" mass="14427">MVQHSMTRTYLHTLTFLLLFYFKTHTLSHSFQPHAVCCSAFLTPFLLALFCAHFAFSIFFCVSAFCLQIESICQSRALKHHSPNTIAIFGGIEYWITKQFFRSACLAIDEGRRRAADHGEWLNGGE</sequence>